<name>A0ABY8LH44_9RHOB</name>
<proteinExistence type="predicted"/>
<dbReference type="EMBL" id="CP122537">
    <property type="protein sequence ID" value="WGH79680.1"/>
    <property type="molecule type" value="Genomic_DNA"/>
</dbReference>
<sequence length="179" mass="19007">MQDTDIATSAEAMEAHALPRCVETHADGTDHAPALPAGVARGAGARSPAEWGYQRVILYLKAFEESLDDDHEAAMGFTGGAAGILRIQGIGFSAPDMLTFSGVDDEGDRCQLIQHVSQLNVLLRAVRKPPDRPEPLRIGFRLARALETETDPDDPADGEPAQQDAPVDPAEAPDRATGA</sequence>
<dbReference type="Proteomes" id="UP001243420">
    <property type="component" value="Chromosome"/>
</dbReference>
<reference evidence="2 3" key="1">
    <citation type="submission" date="2023-04" db="EMBL/GenBank/DDBJ databases">
        <title>Jannaschia ovalis sp. nov., a marine bacterium isolated from sea tidal flat.</title>
        <authorList>
            <person name="Kwon D.Y."/>
            <person name="Kim J.-J."/>
        </authorList>
    </citation>
    <scope>NUCLEOTIDE SEQUENCE [LARGE SCALE GENOMIC DNA]</scope>
    <source>
        <strain evidence="2 3">GRR-S6-38</strain>
    </source>
</reference>
<gene>
    <name evidence="2" type="ORF">P8627_05295</name>
</gene>
<dbReference type="RefSeq" id="WP_279966612.1">
    <property type="nucleotide sequence ID" value="NZ_CP122537.1"/>
</dbReference>
<feature type="compositionally biased region" description="Acidic residues" evidence="1">
    <location>
        <begin position="148"/>
        <end position="157"/>
    </location>
</feature>
<evidence type="ECO:0000313" key="2">
    <source>
        <dbReference type="EMBL" id="WGH79680.1"/>
    </source>
</evidence>
<protein>
    <submittedName>
        <fullName evidence="2">DUF6173 family protein</fullName>
    </submittedName>
</protein>
<keyword evidence="3" id="KW-1185">Reference proteome</keyword>
<feature type="region of interest" description="Disordered" evidence="1">
    <location>
        <begin position="134"/>
        <end position="179"/>
    </location>
</feature>
<organism evidence="2 3">
    <name type="scientific">Jannaschia ovalis</name>
    <dbReference type="NCBI Taxonomy" id="3038773"/>
    <lineage>
        <taxon>Bacteria</taxon>
        <taxon>Pseudomonadati</taxon>
        <taxon>Pseudomonadota</taxon>
        <taxon>Alphaproteobacteria</taxon>
        <taxon>Rhodobacterales</taxon>
        <taxon>Roseobacteraceae</taxon>
        <taxon>Jannaschia</taxon>
    </lineage>
</organism>
<evidence type="ECO:0000256" key="1">
    <source>
        <dbReference type="SAM" id="MobiDB-lite"/>
    </source>
</evidence>
<dbReference type="Pfam" id="PF19670">
    <property type="entry name" value="DUF6173"/>
    <property type="match status" value="1"/>
</dbReference>
<accession>A0ABY8LH44</accession>
<dbReference type="InterPro" id="IPR046171">
    <property type="entry name" value="DUF6173"/>
</dbReference>
<evidence type="ECO:0000313" key="3">
    <source>
        <dbReference type="Proteomes" id="UP001243420"/>
    </source>
</evidence>